<dbReference type="Pfam" id="PF01341">
    <property type="entry name" value="Glyco_hydro_6"/>
    <property type="match status" value="1"/>
</dbReference>
<keyword evidence="6 11" id="KW-0326">Glycosidase</keyword>
<feature type="region of interest" description="Disordered" evidence="12">
    <location>
        <begin position="31"/>
        <end position="62"/>
    </location>
</feature>
<dbReference type="PANTHER" id="PTHR34876">
    <property type="match status" value="1"/>
</dbReference>
<keyword evidence="1" id="KW-0732">Signal</keyword>
<dbReference type="PANTHER" id="PTHR34876:SF4">
    <property type="entry name" value="1,4-BETA-D-GLUCAN CELLOBIOHYDROLASE C-RELATED"/>
    <property type="match status" value="1"/>
</dbReference>
<evidence type="ECO:0000256" key="5">
    <source>
        <dbReference type="ARBA" id="ARBA00023277"/>
    </source>
</evidence>
<evidence type="ECO:0000256" key="9">
    <source>
        <dbReference type="PIRSR" id="PIRSR001100-2"/>
    </source>
</evidence>
<dbReference type="PRINTS" id="PR00733">
    <property type="entry name" value="GLHYDRLASE6"/>
</dbReference>
<keyword evidence="4" id="KW-1015">Disulfide bond</keyword>
<dbReference type="SUPFAM" id="SSF51989">
    <property type="entry name" value="Glycosyl hydrolases family 6, cellulases"/>
    <property type="match status" value="1"/>
</dbReference>
<evidence type="ECO:0000256" key="10">
    <source>
        <dbReference type="PROSITE-ProRule" id="PRU10056"/>
    </source>
</evidence>
<evidence type="ECO:0000256" key="2">
    <source>
        <dbReference type="ARBA" id="ARBA00022801"/>
    </source>
</evidence>
<dbReference type="Proteomes" id="UP000578819">
    <property type="component" value="Unassembled WGS sequence"/>
</dbReference>
<evidence type="ECO:0000313" key="14">
    <source>
        <dbReference type="Proteomes" id="UP000578819"/>
    </source>
</evidence>
<accession>A0A7W7WR73</accession>
<feature type="active site" evidence="10">
    <location>
        <position position="142"/>
    </location>
</feature>
<sequence length="359" mass="37322">MIARVLAGHRRVTATAMTGSVLVALAGGCSGTQDGEPRPGGPAAQQSGGVTVRPDGDGNPLSGATLYTDPGSQAAQQAARWRTVGRAADATELDKIGARPVAHWLTTRDPAGIRTETEALVRRAADAGQVPVLVAYNIPHRDCGNYSAGGAADAEQYRTWIRAVAAGLGSRPAVVVLEPDAVAHTLDGCRTDPAERHELLNDAVAVLKGTGATRVYLDAGNPGWLPDTEALAGALRRSGVQQADGFALNVANFIDTQTNVEYGNRLSTALDGAHFVIDTSRNGRGQWTGGTTVDGGPSWCNPPDRGLGTSPTTETGLPRVDALLWVKRPGESDGACRPGEPAAGTWWLDYALGLARRAV</sequence>
<dbReference type="PROSITE" id="PS00655">
    <property type="entry name" value="GLYCOSYL_HYDROL_F6_1"/>
    <property type="match status" value="1"/>
</dbReference>
<feature type="binding site" evidence="9">
    <location>
        <position position="224"/>
    </location>
    <ligand>
        <name>substrate</name>
    </ligand>
</feature>
<evidence type="ECO:0000256" key="3">
    <source>
        <dbReference type="ARBA" id="ARBA00023001"/>
    </source>
</evidence>
<comment type="similarity">
    <text evidence="11">Belongs to the glycosyl hydrolase family 6.</text>
</comment>
<feature type="binding site" evidence="9">
    <location>
        <position position="252"/>
    </location>
    <ligand>
        <name>substrate</name>
    </ligand>
</feature>
<organism evidence="13 14">
    <name type="scientific">Micromonospora polyrhachis</name>
    <dbReference type="NCBI Taxonomy" id="1282883"/>
    <lineage>
        <taxon>Bacteria</taxon>
        <taxon>Bacillati</taxon>
        <taxon>Actinomycetota</taxon>
        <taxon>Actinomycetes</taxon>
        <taxon>Micromonosporales</taxon>
        <taxon>Micromonosporaceae</taxon>
        <taxon>Micromonospora</taxon>
    </lineage>
</organism>
<evidence type="ECO:0000256" key="6">
    <source>
        <dbReference type="ARBA" id="ARBA00023295"/>
    </source>
</evidence>
<keyword evidence="2 11" id="KW-0378">Hydrolase</keyword>
<keyword evidence="3 11" id="KW-0136">Cellulose degradation</keyword>
<feature type="active site" description="Proton acceptor" evidence="8">
    <location>
        <position position="333"/>
    </location>
</feature>
<dbReference type="GO" id="GO:0004553">
    <property type="term" value="F:hydrolase activity, hydrolyzing O-glycosyl compounds"/>
    <property type="evidence" value="ECO:0007669"/>
    <property type="project" value="InterPro"/>
</dbReference>
<dbReference type="AlphaFoldDB" id="A0A7W7WR73"/>
<dbReference type="InterPro" id="IPR036434">
    <property type="entry name" value="Beta_cellobiohydrolase_sf"/>
</dbReference>
<reference evidence="13 14" key="1">
    <citation type="submission" date="2020-08" db="EMBL/GenBank/DDBJ databases">
        <title>Sequencing the genomes of 1000 actinobacteria strains.</title>
        <authorList>
            <person name="Klenk H.-P."/>
        </authorList>
    </citation>
    <scope>NUCLEOTIDE SEQUENCE [LARGE SCALE GENOMIC DNA]</scope>
    <source>
        <strain evidence="13 14">DSM 45886</strain>
    </source>
</reference>
<keyword evidence="5 11" id="KW-0119">Carbohydrate metabolism</keyword>
<feature type="binding site" evidence="9">
    <location>
        <position position="331"/>
    </location>
    <ligand>
        <name>substrate</name>
    </ligand>
</feature>
<dbReference type="GO" id="GO:0030245">
    <property type="term" value="P:cellulose catabolic process"/>
    <property type="evidence" value="ECO:0007669"/>
    <property type="project" value="UniProtKB-KW"/>
</dbReference>
<evidence type="ECO:0000313" key="13">
    <source>
        <dbReference type="EMBL" id="MBB4960033.1"/>
    </source>
</evidence>
<dbReference type="PIRSF" id="PIRSF001100">
    <property type="entry name" value="Beta_cellobiohydrolase"/>
    <property type="match status" value="1"/>
</dbReference>
<dbReference type="EC" id="3.2.1.-" evidence="11"/>
<feature type="active site" description="Proton donor" evidence="8">
    <location>
        <position position="180"/>
    </location>
</feature>
<protein>
    <recommendedName>
        <fullName evidence="11">Glucanase</fullName>
        <ecNumber evidence="11">3.2.1.-</ecNumber>
    </recommendedName>
</protein>
<dbReference type="PROSITE" id="PS51257">
    <property type="entry name" value="PROKAR_LIPOPROTEIN"/>
    <property type="match status" value="1"/>
</dbReference>
<comment type="caution">
    <text evidence="13">The sequence shown here is derived from an EMBL/GenBank/DDBJ whole genome shotgun (WGS) entry which is preliminary data.</text>
</comment>
<dbReference type="InterPro" id="IPR001524">
    <property type="entry name" value="Glyco_hydro_6_CS"/>
</dbReference>
<name>A0A7W7WR73_9ACTN</name>
<evidence type="ECO:0000256" key="12">
    <source>
        <dbReference type="SAM" id="MobiDB-lite"/>
    </source>
</evidence>
<dbReference type="EMBL" id="JACHJW010000001">
    <property type="protein sequence ID" value="MBB4960033.1"/>
    <property type="molecule type" value="Genomic_DNA"/>
</dbReference>
<dbReference type="InterPro" id="IPR016288">
    <property type="entry name" value="Beta_cellobiohydrolase"/>
</dbReference>
<gene>
    <name evidence="13" type="ORF">FHR38_003766</name>
</gene>
<proteinExistence type="inferred from homology"/>
<evidence type="ECO:0000256" key="7">
    <source>
        <dbReference type="ARBA" id="ARBA00023326"/>
    </source>
</evidence>
<evidence type="ECO:0000256" key="11">
    <source>
        <dbReference type="RuleBase" id="RU361186"/>
    </source>
</evidence>
<keyword evidence="7 11" id="KW-0624">Polysaccharide degradation</keyword>
<dbReference type="Gene3D" id="3.20.20.40">
    <property type="entry name" value="1, 4-beta cellobiohydrolase"/>
    <property type="match status" value="1"/>
</dbReference>
<evidence type="ECO:0000256" key="4">
    <source>
        <dbReference type="ARBA" id="ARBA00023157"/>
    </source>
</evidence>
<evidence type="ECO:0000256" key="8">
    <source>
        <dbReference type="PIRSR" id="PIRSR001100-1"/>
    </source>
</evidence>
<feature type="binding site" evidence="9">
    <location>
        <position position="104"/>
    </location>
    <ligand>
        <name>substrate</name>
    </ligand>
</feature>
<feature type="binding site" evidence="9">
    <location>
        <position position="327"/>
    </location>
    <ligand>
        <name>substrate</name>
    </ligand>
</feature>
<keyword evidence="14" id="KW-1185">Reference proteome</keyword>
<evidence type="ECO:0000256" key="1">
    <source>
        <dbReference type="ARBA" id="ARBA00022729"/>
    </source>
</evidence>
<feature type="binding site" evidence="9">
    <location>
        <position position="299"/>
    </location>
    <ligand>
        <name>substrate</name>
    </ligand>
</feature>
<dbReference type="RefSeq" id="WP_184535862.1">
    <property type="nucleotide sequence ID" value="NZ_JACHJW010000001.1"/>
</dbReference>